<evidence type="ECO:0000259" key="8">
    <source>
        <dbReference type="Pfam" id="PF05041"/>
    </source>
</evidence>
<evidence type="ECO:0000256" key="5">
    <source>
        <dbReference type="ARBA" id="ARBA00023136"/>
    </source>
</evidence>
<dbReference type="PANTHER" id="PTHR12372:SF7">
    <property type="entry name" value="PROTEIN PECANEX"/>
    <property type="match status" value="1"/>
</dbReference>
<evidence type="ECO:0000256" key="4">
    <source>
        <dbReference type="ARBA" id="ARBA00022989"/>
    </source>
</evidence>
<evidence type="ECO:0000313" key="9">
    <source>
        <dbReference type="EMBL" id="KAK7081631.1"/>
    </source>
</evidence>
<proteinExistence type="inferred from homology"/>
<dbReference type="AlphaFoldDB" id="A0AAN8XCH2"/>
<dbReference type="InterPro" id="IPR039797">
    <property type="entry name" value="Pecanex"/>
</dbReference>
<dbReference type="GO" id="GO:0016020">
    <property type="term" value="C:membrane"/>
    <property type="evidence" value="ECO:0007669"/>
    <property type="project" value="UniProtKB-SubCell"/>
</dbReference>
<sequence>MNKLVRTSSAMWWKARTIVPNIIHVMDEGADEYKIIMLNKRHLSFRVIKVNRECVRGLWAGQQQELVYLRNRNPERGSIQNAKQALRNIINSSCDQPIGYPIYVSPLTTSYIDTNEQMKSIAGGPISLTLIKETVISVWKRVRQRCGEGCSSGSSGLNDECGRVNESHHGGLPLHQVMTTVPVSLGSQDGSQVGGLSLMTAAGSLGQGSLGRGGSLSRGSLHANRGSIVSTVSSLVGPANKQSTSTLASLAGLLSDTTAGLSRLDPRDRDGLSEGSASSKDREWSGRDISLHSGRDGGSIHSGREGSLHSGREGSLHSGRDISLHSGRDGTVVGGEKRVRGGVSASSRSTPTSSLSTPARDIPPVSVITASSKEPHLRETGWDATSLRDDSSTLHEEGEEKFTTPPPDKHVQRVRIIDANQVYDTLNLGRRIDVVWPDEEMRKRGGRSFWGHWVPVEGMEGPIVHTWTPHHPDPRLRSHVGRVIFLVQIEDKFVPVAQSAVQDLGAEV</sequence>
<dbReference type="EMBL" id="JAXCGZ010004608">
    <property type="protein sequence ID" value="KAK7081631.1"/>
    <property type="molecule type" value="Genomic_DNA"/>
</dbReference>
<evidence type="ECO:0000313" key="10">
    <source>
        <dbReference type="Proteomes" id="UP001381693"/>
    </source>
</evidence>
<keyword evidence="5" id="KW-0472">Membrane</keyword>
<gene>
    <name evidence="9" type="ORF">SK128_019024</name>
</gene>
<comment type="similarity">
    <text evidence="2 6">Belongs to the pecanex family.</text>
</comment>
<dbReference type="PANTHER" id="PTHR12372">
    <property type="entry name" value="PECANEX"/>
    <property type="match status" value="1"/>
</dbReference>
<dbReference type="GO" id="GO:0005783">
    <property type="term" value="C:endoplasmic reticulum"/>
    <property type="evidence" value="ECO:0007669"/>
    <property type="project" value="TreeGrafter"/>
</dbReference>
<name>A0AAN8XCH2_HALRR</name>
<protein>
    <recommendedName>
        <fullName evidence="6">Pecanex-like protein</fullName>
    </recommendedName>
</protein>
<dbReference type="GO" id="GO:0007029">
    <property type="term" value="P:endoplasmic reticulum organization"/>
    <property type="evidence" value="ECO:0007669"/>
    <property type="project" value="TreeGrafter"/>
</dbReference>
<comment type="caution">
    <text evidence="9">The sequence shown here is derived from an EMBL/GenBank/DDBJ whole genome shotgun (WGS) entry which is preliminary data.</text>
</comment>
<reference evidence="9 10" key="1">
    <citation type="submission" date="2023-11" db="EMBL/GenBank/DDBJ databases">
        <title>Halocaridina rubra genome assembly.</title>
        <authorList>
            <person name="Smith C."/>
        </authorList>
    </citation>
    <scope>NUCLEOTIDE SEQUENCE [LARGE SCALE GENOMIC DNA]</scope>
    <source>
        <strain evidence="9">EP-1</strain>
        <tissue evidence="9">Whole</tissue>
    </source>
</reference>
<evidence type="ECO:0000256" key="2">
    <source>
        <dbReference type="ARBA" id="ARBA00010170"/>
    </source>
</evidence>
<keyword evidence="4" id="KW-1133">Transmembrane helix</keyword>
<keyword evidence="10" id="KW-1185">Reference proteome</keyword>
<feature type="compositionally biased region" description="Basic and acidic residues" evidence="7">
    <location>
        <begin position="302"/>
        <end position="328"/>
    </location>
</feature>
<accession>A0AAN8XCH2</accession>
<dbReference type="InterPro" id="IPR007735">
    <property type="entry name" value="Pecanex_C"/>
</dbReference>
<feature type="compositionally biased region" description="Low complexity" evidence="7">
    <location>
        <begin position="341"/>
        <end position="360"/>
    </location>
</feature>
<evidence type="ECO:0000256" key="7">
    <source>
        <dbReference type="SAM" id="MobiDB-lite"/>
    </source>
</evidence>
<dbReference type="Pfam" id="PF05041">
    <property type="entry name" value="Pecanex_C"/>
    <property type="match status" value="1"/>
</dbReference>
<dbReference type="Proteomes" id="UP001381693">
    <property type="component" value="Unassembled WGS sequence"/>
</dbReference>
<feature type="region of interest" description="Disordered" evidence="7">
    <location>
        <begin position="389"/>
        <end position="408"/>
    </location>
</feature>
<feature type="region of interest" description="Disordered" evidence="7">
    <location>
        <begin position="260"/>
        <end position="362"/>
    </location>
</feature>
<organism evidence="9 10">
    <name type="scientific">Halocaridina rubra</name>
    <name type="common">Hawaiian red shrimp</name>
    <dbReference type="NCBI Taxonomy" id="373956"/>
    <lineage>
        <taxon>Eukaryota</taxon>
        <taxon>Metazoa</taxon>
        <taxon>Ecdysozoa</taxon>
        <taxon>Arthropoda</taxon>
        <taxon>Crustacea</taxon>
        <taxon>Multicrustacea</taxon>
        <taxon>Malacostraca</taxon>
        <taxon>Eumalacostraca</taxon>
        <taxon>Eucarida</taxon>
        <taxon>Decapoda</taxon>
        <taxon>Pleocyemata</taxon>
        <taxon>Caridea</taxon>
        <taxon>Atyoidea</taxon>
        <taxon>Atyidae</taxon>
        <taxon>Halocaridina</taxon>
    </lineage>
</organism>
<evidence type="ECO:0000256" key="3">
    <source>
        <dbReference type="ARBA" id="ARBA00022692"/>
    </source>
</evidence>
<feature type="compositionally biased region" description="Basic and acidic residues" evidence="7">
    <location>
        <begin position="279"/>
        <end position="295"/>
    </location>
</feature>
<comment type="subcellular location">
    <subcellularLocation>
        <location evidence="1 6">Membrane</location>
        <topology evidence="1 6">Multi-pass membrane protein</topology>
    </subcellularLocation>
</comment>
<evidence type="ECO:0000256" key="6">
    <source>
        <dbReference type="RuleBase" id="RU367089"/>
    </source>
</evidence>
<evidence type="ECO:0000256" key="1">
    <source>
        <dbReference type="ARBA" id="ARBA00004141"/>
    </source>
</evidence>
<feature type="domain" description="Pecanex C-terminal" evidence="8">
    <location>
        <begin position="23"/>
        <end position="117"/>
    </location>
</feature>
<keyword evidence="3" id="KW-0812">Transmembrane</keyword>